<dbReference type="PANTHER" id="PTHR47978">
    <property type="match status" value="1"/>
</dbReference>
<evidence type="ECO:0000256" key="1">
    <source>
        <dbReference type="ARBA" id="ARBA00022741"/>
    </source>
</evidence>
<protein>
    <submittedName>
        <fullName evidence="2">GTP-binding protein</fullName>
    </submittedName>
</protein>
<dbReference type="AlphaFoldDB" id="A0A7V4U158"/>
<sequence>MNPPKLKKKICLLGSFGVGKTSLVQRFVYNRFSEDYLSTIGVRVAQKDVSTADKHPTLRMLIWDIEGIEAGNPVVKNYYTGAAAAIVVGDVTRPDTFSQIPRLIQRFSAINPQAVFVLAANKSDLLPDLQSTEKAMKSIAGEIGSDFYLTSAKDGSNVQEIFNYLYDKLIENV</sequence>
<evidence type="ECO:0000313" key="2">
    <source>
        <dbReference type="EMBL" id="HGY56009.1"/>
    </source>
</evidence>
<dbReference type="GO" id="GO:0003924">
    <property type="term" value="F:GTPase activity"/>
    <property type="evidence" value="ECO:0007669"/>
    <property type="project" value="InterPro"/>
</dbReference>
<dbReference type="PROSITE" id="PS51419">
    <property type="entry name" value="RAB"/>
    <property type="match status" value="1"/>
</dbReference>
<name>A0A7V4U158_CALAY</name>
<dbReference type="GO" id="GO:0005525">
    <property type="term" value="F:GTP binding"/>
    <property type="evidence" value="ECO:0007669"/>
    <property type="project" value="InterPro"/>
</dbReference>
<dbReference type="SMART" id="SM00173">
    <property type="entry name" value="RAS"/>
    <property type="match status" value="1"/>
</dbReference>
<dbReference type="NCBIfam" id="TIGR00231">
    <property type="entry name" value="small_GTP"/>
    <property type="match status" value="1"/>
</dbReference>
<dbReference type="Pfam" id="PF00071">
    <property type="entry name" value="Ras"/>
    <property type="match status" value="1"/>
</dbReference>
<dbReference type="InterPro" id="IPR027417">
    <property type="entry name" value="P-loop_NTPase"/>
</dbReference>
<accession>A0A7V4U158</accession>
<dbReference type="SUPFAM" id="SSF52540">
    <property type="entry name" value="P-loop containing nucleoside triphosphate hydrolases"/>
    <property type="match status" value="1"/>
</dbReference>
<dbReference type="EMBL" id="DRQG01000092">
    <property type="protein sequence ID" value="HGY56009.1"/>
    <property type="molecule type" value="Genomic_DNA"/>
</dbReference>
<proteinExistence type="predicted"/>
<dbReference type="InterPro" id="IPR005225">
    <property type="entry name" value="Small_GTP-bd"/>
</dbReference>
<dbReference type="InterPro" id="IPR001806">
    <property type="entry name" value="Small_GTPase"/>
</dbReference>
<dbReference type="FunFam" id="3.40.50.300:FF:001447">
    <property type="entry name" value="Ras-related protein Rab-1B"/>
    <property type="match status" value="1"/>
</dbReference>
<gene>
    <name evidence="2" type="ORF">ENK44_09920</name>
</gene>
<dbReference type="Proteomes" id="UP000885779">
    <property type="component" value="Unassembled WGS sequence"/>
</dbReference>
<dbReference type="PRINTS" id="PR00449">
    <property type="entry name" value="RASTRNSFRMNG"/>
</dbReference>
<dbReference type="CDD" id="cd00154">
    <property type="entry name" value="Rab"/>
    <property type="match status" value="1"/>
</dbReference>
<dbReference type="SMART" id="SM00174">
    <property type="entry name" value="RHO"/>
    <property type="match status" value="1"/>
</dbReference>
<organism evidence="2">
    <name type="scientific">Caldithrix abyssi</name>
    <dbReference type="NCBI Taxonomy" id="187145"/>
    <lineage>
        <taxon>Bacteria</taxon>
        <taxon>Pseudomonadati</taxon>
        <taxon>Calditrichota</taxon>
        <taxon>Calditrichia</taxon>
        <taxon>Calditrichales</taxon>
        <taxon>Calditrichaceae</taxon>
        <taxon>Caldithrix</taxon>
    </lineage>
</organism>
<dbReference type="Gene3D" id="3.40.50.300">
    <property type="entry name" value="P-loop containing nucleotide triphosphate hydrolases"/>
    <property type="match status" value="1"/>
</dbReference>
<keyword evidence="1" id="KW-0547">Nucleotide-binding</keyword>
<comment type="caution">
    <text evidence="2">The sequence shown here is derived from an EMBL/GenBank/DDBJ whole genome shotgun (WGS) entry which is preliminary data.</text>
</comment>
<reference evidence="2" key="1">
    <citation type="journal article" date="2020" name="mSystems">
        <title>Genome- and Community-Level Interaction Insights into Carbon Utilization and Element Cycling Functions of Hydrothermarchaeota in Hydrothermal Sediment.</title>
        <authorList>
            <person name="Zhou Z."/>
            <person name="Liu Y."/>
            <person name="Xu W."/>
            <person name="Pan J."/>
            <person name="Luo Z.H."/>
            <person name="Li M."/>
        </authorList>
    </citation>
    <scope>NUCLEOTIDE SEQUENCE [LARGE SCALE GENOMIC DNA]</scope>
    <source>
        <strain evidence="2">HyVt-577</strain>
    </source>
</reference>
<dbReference type="SMART" id="SM00175">
    <property type="entry name" value="RAB"/>
    <property type="match status" value="1"/>
</dbReference>